<evidence type="ECO:0000313" key="2">
    <source>
        <dbReference type="Proteomes" id="UP000019149"/>
    </source>
</evidence>
<dbReference type="GeneID" id="36346813"/>
<name>W6TZ93_ECHGR</name>
<dbReference type="RefSeq" id="XP_024345239.1">
    <property type="nucleotide sequence ID" value="XM_024500347.1"/>
</dbReference>
<keyword evidence="2" id="KW-1185">Reference proteome</keyword>
<sequence length="184" mass="20379">MQYSVVDNNFVNIAGHVSNNFGANAKICPHIMHKRIDLKNAYTVLKTFQTLSQDIHNQNTSDVPSTLLGCVRKPPSNRSTLPIYHNEECVVGGGCGYIGKDEGHMNKALGSIPYFMDSSILGEQVISYAHDSPIKTVMTAFHSTVVIKRIQKMHKGFYAALQSNLHELQASLLLKTVVSDIQTY</sequence>
<accession>W6TZ93</accession>
<proteinExistence type="predicted"/>
<dbReference type="Proteomes" id="UP000019149">
    <property type="component" value="Unassembled WGS sequence"/>
</dbReference>
<dbReference type="CTD" id="36346813"/>
<dbReference type="KEGG" id="egl:EGR_11098"/>
<organism evidence="1 2">
    <name type="scientific">Echinococcus granulosus</name>
    <name type="common">Hydatid tapeworm</name>
    <dbReference type="NCBI Taxonomy" id="6210"/>
    <lineage>
        <taxon>Eukaryota</taxon>
        <taxon>Metazoa</taxon>
        <taxon>Spiralia</taxon>
        <taxon>Lophotrochozoa</taxon>
        <taxon>Platyhelminthes</taxon>
        <taxon>Cestoda</taxon>
        <taxon>Eucestoda</taxon>
        <taxon>Cyclophyllidea</taxon>
        <taxon>Taeniidae</taxon>
        <taxon>Echinococcus</taxon>
        <taxon>Echinococcus granulosus group</taxon>
    </lineage>
</organism>
<dbReference type="AlphaFoldDB" id="W6TZ93"/>
<dbReference type="EMBL" id="APAU02000380">
    <property type="protein sequence ID" value="EUB54043.1"/>
    <property type="molecule type" value="Genomic_DNA"/>
</dbReference>
<reference evidence="1 2" key="1">
    <citation type="journal article" date="2013" name="Nat. Genet.">
        <title>The genome of the hydatid tapeworm Echinococcus granulosus.</title>
        <authorList>
            <person name="Zheng H."/>
            <person name="Zhang W."/>
            <person name="Zhang L."/>
            <person name="Zhang Z."/>
            <person name="Li J."/>
            <person name="Lu G."/>
            <person name="Zhu Y."/>
            <person name="Wang Y."/>
            <person name="Huang Y."/>
            <person name="Liu J."/>
            <person name="Kang H."/>
            <person name="Chen J."/>
            <person name="Wang L."/>
            <person name="Chen A."/>
            <person name="Yu S."/>
            <person name="Gao Z."/>
            <person name="Jin L."/>
            <person name="Gu W."/>
            <person name="Wang Z."/>
            <person name="Zhao L."/>
            <person name="Shi B."/>
            <person name="Wen H."/>
            <person name="Lin R."/>
            <person name="Jones M.K."/>
            <person name="Brejova B."/>
            <person name="Vinar T."/>
            <person name="Zhao G."/>
            <person name="McManus D.P."/>
            <person name="Chen Z."/>
            <person name="Zhou Y."/>
            <person name="Wang S."/>
        </authorList>
    </citation>
    <scope>NUCLEOTIDE SEQUENCE [LARGE SCALE GENOMIC DNA]</scope>
</reference>
<comment type="caution">
    <text evidence="1">The sequence shown here is derived from an EMBL/GenBank/DDBJ whole genome shotgun (WGS) entry which is preliminary data.</text>
</comment>
<protein>
    <submittedName>
        <fullName evidence="1">Uncharacterized protein</fullName>
    </submittedName>
</protein>
<gene>
    <name evidence="1" type="ORF">EGR_11098</name>
</gene>
<evidence type="ECO:0000313" key="1">
    <source>
        <dbReference type="EMBL" id="EUB54043.1"/>
    </source>
</evidence>